<organism evidence="2 3">
    <name type="scientific">Euhalothece natronophila Z-M001</name>
    <dbReference type="NCBI Taxonomy" id="522448"/>
    <lineage>
        <taxon>Bacteria</taxon>
        <taxon>Bacillati</taxon>
        <taxon>Cyanobacteriota</taxon>
        <taxon>Cyanophyceae</taxon>
        <taxon>Oscillatoriophycideae</taxon>
        <taxon>Chroococcales</taxon>
        <taxon>Halothecacae</taxon>
        <taxon>Halothece cluster</taxon>
        <taxon>Euhalothece</taxon>
    </lineage>
</organism>
<reference evidence="2" key="1">
    <citation type="submission" date="2019-08" db="EMBL/GenBank/DDBJ databases">
        <title>Carotenoids and Carotenoid Binding Proteins in the Halophilic Cyanobacterium Euhalothece sp. ZM00.</title>
        <authorList>
            <person name="Cho S.M."/>
            <person name="Song J.Y."/>
            <person name="Park Y.-I."/>
        </authorList>
    </citation>
    <scope>NUCLEOTIDE SEQUENCE [LARGE SCALE GENOMIC DNA]</scope>
    <source>
        <strain evidence="2">Z-M001</strain>
    </source>
</reference>
<dbReference type="EMBL" id="CP042326">
    <property type="protein sequence ID" value="QDZ39830.1"/>
    <property type="molecule type" value="Genomic_DNA"/>
</dbReference>
<keyword evidence="3" id="KW-1185">Reference proteome</keyword>
<evidence type="ECO:0000313" key="3">
    <source>
        <dbReference type="Proteomes" id="UP000318453"/>
    </source>
</evidence>
<name>A0A5B8NNQ2_9CHRO</name>
<dbReference type="Proteomes" id="UP000318453">
    <property type="component" value="Chromosome"/>
</dbReference>
<dbReference type="KEGG" id="enn:FRE64_07670"/>
<dbReference type="AlphaFoldDB" id="A0A5B8NNQ2"/>
<proteinExistence type="predicted"/>
<evidence type="ECO:0000259" key="1">
    <source>
        <dbReference type="Pfam" id="PF09832"/>
    </source>
</evidence>
<dbReference type="RefSeq" id="WP_146295427.1">
    <property type="nucleotide sequence ID" value="NZ_CP042326.1"/>
</dbReference>
<gene>
    <name evidence="2" type="ORF">FRE64_07670</name>
</gene>
<evidence type="ECO:0000313" key="2">
    <source>
        <dbReference type="EMBL" id="QDZ39830.1"/>
    </source>
</evidence>
<feature type="domain" description="DUF2059" evidence="1">
    <location>
        <begin position="106"/>
        <end position="160"/>
    </location>
</feature>
<protein>
    <submittedName>
        <fullName evidence="2">DUF2059 domain-containing protein</fullName>
    </submittedName>
</protein>
<accession>A0A5B8NNQ2</accession>
<dbReference type="OrthoDB" id="191313at2"/>
<dbReference type="InterPro" id="IPR018637">
    <property type="entry name" value="DUF2059"/>
</dbReference>
<sequence>MIKQKLLPITLATILTPVTLGLSLLAVSSVKAETNDQNIKSLNETPSEQEKDVDPEKASLIRQYIELSNEKEATIETVTLPLEQNPQIPNEVVQEYVRRMEEEYVDLVTPIYAEHFTVEQLEAIIEFYQSDIGQSVAEEFPELTHDTFTRFSTWGERTMREIIEERREAN</sequence>
<dbReference type="Pfam" id="PF09832">
    <property type="entry name" value="DUF2059"/>
    <property type="match status" value="1"/>
</dbReference>